<proteinExistence type="predicted"/>
<dbReference type="Proteomes" id="UP000229315">
    <property type="component" value="Unassembled WGS sequence"/>
</dbReference>
<dbReference type="AlphaFoldDB" id="A0A2H0UG42"/>
<organism evidence="1 2">
    <name type="scientific">Candidatus Kaiserbacteria bacterium CG10_big_fil_rev_8_21_14_0_10_45_20</name>
    <dbReference type="NCBI Taxonomy" id="1974607"/>
    <lineage>
        <taxon>Bacteria</taxon>
        <taxon>Candidatus Kaiseribacteriota</taxon>
    </lineage>
</organism>
<protein>
    <submittedName>
        <fullName evidence="1">Uncharacterized protein</fullName>
    </submittedName>
</protein>
<dbReference type="EMBL" id="PFBH01000005">
    <property type="protein sequence ID" value="PIR85367.1"/>
    <property type="molecule type" value="Genomic_DNA"/>
</dbReference>
<name>A0A2H0UG42_9BACT</name>
<evidence type="ECO:0000313" key="1">
    <source>
        <dbReference type="EMBL" id="PIR85367.1"/>
    </source>
</evidence>
<accession>A0A2H0UG42</accession>
<sequence>MVFSGVEKIRSVLSVEDDHFCTHAPDEVSEHTLKRVGALKPPSGVSKTKWRSFIISFLHSETNDYSSLLESHAKKKETFNADMFCVVPVVVTHEYDFRFKRPYGKRADTVYEWKSKWSMYIDSPHAFVLLYKIGEETKDTPECWEPISVASFNPHFKSRTLLIDQLQGGSTFRADTTNRARGARMKFDVSPEHILFKVTKRFAQEIGMKKIGLRKPENNKWTKVNTCTSGKAYQTVATDEGMKATPRSEYFYKDI</sequence>
<evidence type="ECO:0000313" key="2">
    <source>
        <dbReference type="Proteomes" id="UP000229315"/>
    </source>
</evidence>
<reference evidence="2" key="1">
    <citation type="submission" date="2017-09" db="EMBL/GenBank/DDBJ databases">
        <title>Depth-based differentiation of microbial function through sediment-hosted aquifers and enrichment of novel symbionts in the deep terrestrial subsurface.</title>
        <authorList>
            <person name="Probst A.J."/>
            <person name="Ladd B."/>
            <person name="Jarett J.K."/>
            <person name="Geller-Mcgrath D.E."/>
            <person name="Sieber C.M.K."/>
            <person name="Emerson J.B."/>
            <person name="Anantharaman K."/>
            <person name="Thomas B.C."/>
            <person name="Malmstrom R."/>
            <person name="Stieglmeier M."/>
            <person name="Klingl A."/>
            <person name="Woyke T."/>
            <person name="Ryan C.M."/>
            <person name="Banfield J.F."/>
        </authorList>
    </citation>
    <scope>NUCLEOTIDE SEQUENCE [LARGE SCALE GENOMIC DNA]</scope>
</reference>
<gene>
    <name evidence="1" type="ORF">COU15_00890</name>
</gene>
<comment type="caution">
    <text evidence="1">The sequence shown here is derived from an EMBL/GenBank/DDBJ whole genome shotgun (WGS) entry which is preliminary data.</text>
</comment>